<dbReference type="Pfam" id="PF03466">
    <property type="entry name" value="LysR_substrate"/>
    <property type="match status" value="1"/>
</dbReference>
<dbReference type="OrthoDB" id="5721010at2"/>
<dbReference type="SUPFAM" id="SSF46785">
    <property type="entry name" value="Winged helix' DNA-binding domain"/>
    <property type="match status" value="1"/>
</dbReference>
<dbReference type="InterPro" id="IPR000847">
    <property type="entry name" value="LysR_HTH_N"/>
</dbReference>
<dbReference type="FunFam" id="3.40.190.290:FF:000001">
    <property type="entry name" value="Transcriptional regulator, LysR family"/>
    <property type="match status" value="1"/>
</dbReference>
<evidence type="ECO:0000256" key="1">
    <source>
        <dbReference type="ARBA" id="ARBA00009437"/>
    </source>
</evidence>
<keyword evidence="3" id="KW-0238">DNA-binding</keyword>
<name>A0A1Q2M4X9_9GAMM</name>
<evidence type="ECO:0000313" key="8">
    <source>
        <dbReference type="Proteomes" id="UP000188219"/>
    </source>
</evidence>
<keyword evidence="4" id="KW-0804">Transcription</keyword>
<evidence type="ECO:0000259" key="5">
    <source>
        <dbReference type="Pfam" id="PF00126"/>
    </source>
</evidence>
<reference evidence="7" key="1">
    <citation type="submission" date="2017-02" db="EMBL/GenBank/DDBJ databases">
        <title>Genome of Microbulbifer agarilyticus GP101.</title>
        <authorList>
            <person name="Jung J."/>
            <person name="Bae S.S."/>
            <person name="Baek K."/>
        </authorList>
    </citation>
    <scope>NUCLEOTIDE SEQUENCE [LARGE SCALE GENOMIC DNA]</scope>
    <source>
        <strain evidence="7">GP101</strain>
    </source>
</reference>
<protein>
    <submittedName>
        <fullName evidence="7">LysR family transcriptional regulator</fullName>
    </submittedName>
</protein>
<dbReference type="SUPFAM" id="SSF53850">
    <property type="entry name" value="Periplasmic binding protein-like II"/>
    <property type="match status" value="1"/>
</dbReference>
<accession>A0A1Q2M4X9</accession>
<keyword evidence="8" id="KW-1185">Reference proteome</keyword>
<dbReference type="InterPro" id="IPR005119">
    <property type="entry name" value="LysR_subst-bd"/>
</dbReference>
<dbReference type="InterPro" id="IPR036388">
    <property type="entry name" value="WH-like_DNA-bd_sf"/>
</dbReference>
<dbReference type="AlphaFoldDB" id="A0A1Q2M4X9"/>
<gene>
    <name evidence="7" type="ORF">Mag101_08950</name>
</gene>
<dbReference type="RefSeq" id="WP_077403684.1">
    <property type="nucleotide sequence ID" value="NZ_CP019650.1"/>
</dbReference>
<dbReference type="FunFam" id="1.10.10.10:FF:000001">
    <property type="entry name" value="LysR family transcriptional regulator"/>
    <property type="match status" value="1"/>
</dbReference>
<comment type="similarity">
    <text evidence="1">Belongs to the LysR transcriptional regulatory family.</text>
</comment>
<dbReference type="eggNOG" id="COG0583">
    <property type="taxonomic scope" value="Bacteria"/>
</dbReference>
<organism evidence="7 8">
    <name type="scientific">Microbulbifer agarilyticus</name>
    <dbReference type="NCBI Taxonomy" id="260552"/>
    <lineage>
        <taxon>Bacteria</taxon>
        <taxon>Pseudomonadati</taxon>
        <taxon>Pseudomonadota</taxon>
        <taxon>Gammaproteobacteria</taxon>
        <taxon>Cellvibrionales</taxon>
        <taxon>Microbulbiferaceae</taxon>
        <taxon>Microbulbifer</taxon>
    </lineage>
</organism>
<evidence type="ECO:0000256" key="2">
    <source>
        <dbReference type="ARBA" id="ARBA00023015"/>
    </source>
</evidence>
<dbReference type="Proteomes" id="UP000188219">
    <property type="component" value="Chromosome"/>
</dbReference>
<feature type="domain" description="HTH lysR-type" evidence="5">
    <location>
        <begin position="4"/>
        <end position="62"/>
    </location>
</feature>
<evidence type="ECO:0000259" key="6">
    <source>
        <dbReference type="Pfam" id="PF03466"/>
    </source>
</evidence>
<dbReference type="GO" id="GO:0003677">
    <property type="term" value="F:DNA binding"/>
    <property type="evidence" value="ECO:0007669"/>
    <property type="project" value="UniProtKB-KW"/>
</dbReference>
<evidence type="ECO:0000313" key="7">
    <source>
        <dbReference type="EMBL" id="AQQ67751.1"/>
    </source>
</evidence>
<dbReference type="Gene3D" id="3.40.190.290">
    <property type="match status" value="1"/>
</dbReference>
<dbReference type="PANTHER" id="PTHR30537:SF5">
    <property type="entry name" value="HTH-TYPE TRANSCRIPTIONAL ACTIVATOR TTDR-RELATED"/>
    <property type="match status" value="1"/>
</dbReference>
<feature type="domain" description="LysR substrate-binding" evidence="6">
    <location>
        <begin position="89"/>
        <end position="286"/>
    </location>
</feature>
<evidence type="ECO:0000256" key="4">
    <source>
        <dbReference type="ARBA" id="ARBA00023163"/>
    </source>
</evidence>
<sequence length="306" mass="33111">MNIQYLKLFVRVAAMRNISQAGKELGLSAAVASAHLNKLEESVGVRLLNRTTRKVSLTEEGEAFLPHAEDVLESVAAAEASVGSARTMPSGVLRIAAPASFGRMHLVPALADFMAEYPNLRVDLRLSDTMVDLVEGGFDIAIRNAKLLDSSLIARKLASDRRIVCAAPSYLEKFGVPESPRDLEQHRCLHLSGLDTWEFADGAGSVRIKTSGALRADNGEVVRDACVAGLGIAQSSAWCVYEQLANGELVELLTDYPSLSDTSIWAVYPSSRLLALKVKAFVDFLAGFYGEPPYWDALSNKNAGRL</sequence>
<dbReference type="EMBL" id="CP019650">
    <property type="protein sequence ID" value="AQQ67751.1"/>
    <property type="molecule type" value="Genomic_DNA"/>
</dbReference>
<dbReference type="STRING" id="260552.Mag101_08950"/>
<dbReference type="KEGG" id="maga:Mag101_08950"/>
<dbReference type="PANTHER" id="PTHR30537">
    <property type="entry name" value="HTH-TYPE TRANSCRIPTIONAL REGULATOR"/>
    <property type="match status" value="1"/>
</dbReference>
<keyword evidence="2" id="KW-0805">Transcription regulation</keyword>
<proteinExistence type="inferred from homology"/>
<dbReference type="Pfam" id="PF00126">
    <property type="entry name" value="HTH_1"/>
    <property type="match status" value="1"/>
</dbReference>
<evidence type="ECO:0000256" key="3">
    <source>
        <dbReference type="ARBA" id="ARBA00023125"/>
    </source>
</evidence>
<dbReference type="GO" id="GO:0003700">
    <property type="term" value="F:DNA-binding transcription factor activity"/>
    <property type="evidence" value="ECO:0007669"/>
    <property type="project" value="InterPro"/>
</dbReference>
<dbReference type="InterPro" id="IPR058163">
    <property type="entry name" value="LysR-type_TF_proteobact-type"/>
</dbReference>
<dbReference type="InterPro" id="IPR036390">
    <property type="entry name" value="WH_DNA-bd_sf"/>
</dbReference>
<dbReference type="CDD" id="cd08422">
    <property type="entry name" value="PBP2_CrgA_like"/>
    <property type="match status" value="1"/>
</dbReference>
<dbReference type="Gene3D" id="1.10.10.10">
    <property type="entry name" value="Winged helix-like DNA-binding domain superfamily/Winged helix DNA-binding domain"/>
    <property type="match status" value="1"/>
</dbReference>